<gene>
    <name evidence="2" type="ORF">jhhlp_002573</name>
</gene>
<accession>A0A2N3NEB0</accession>
<sequence>MAPATPKTNFRTFDVQARLLRAIVAAHPEVKWNYKEILKSYGSDLTEHKLGHRMRHLKTQAEIIRRGLQQGFDPKEMPTEFNFPKDQNKIGTDICKYFGESTPDGIQFQFRTIKKDAANLKAAADSGKNPTTAINLAPSTPSSRASAASKATPGSRATPKSTSRKKSLSTPLKREFSDEDDEESEEVDYKARDLTPTPTVRPLKKQKPTPAQPSAAVTAVAAVDLTSEDDDAVPTPAPANESFPITGSETSDSKETTQPHSFYGTESFQSGYSLESTLLGPEEVDQFNQELSQMNPDMYAHNMYGDPEI</sequence>
<feature type="region of interest" description="Disordered" evidence="1">
    <location>
        <begin position="123"/>
        <end position="284"/>
    </location>
</feature>
<evidence type="ECO:0000313" key="2">
    <source>
        <dbReference type="EMBL" id="PKS10816.1"/>
    </source>
</evidence>
<evidence type="ECO:0000256" key="1">
    <source>
        <dbReference type="SAM" id="MobiDB-lite"/>
    </source>
</evidence>
<proteinExistence type="predicted"/>
<comment type="caution">
    <text evidence="2">The sequence shown here is derived from an EMBL/GenBank/DDBJ whole genome shotgun (WGS) entry which is preliminary data.</text>
</comment>
<reference evidence="2 3" key="1">
    <citation type="journal article" date="2017" name="G3 (Bethesda)">
        <title>First Draft Genome Sequence of the Pathogenic Fungus Lomentospora prolificans (Formerly Scedosporium prolificans).</title>
        <authorList>
            <person name="Luo R."/>
            <person name="Zimin A."/>
            <person name="Workman R."/>
            <person name="Fan Y."/>
            <person name="Pertea G."/>
            <person name="Grossman N."/>
            <person name="Wear M.P."/>
            <person name="Jia B."/>
            <person name="Miller H."/>
            <person name="Casadevall A."/>
            <person name="Timp W."/>
            <person name="Zhang S.X."/>
            <person name="Salzberg S.L."/>
        </authorList>
    </citation>
    <scope>NUCLEOTIDE SEQUENCE [LARGE SCALE GENOMIC DNA]</scope>
    <source>
        <strain evidence="2 3">JHH-5317</strain>
    </source>
</reference>
<keyword evidence="3" id="KW-1185">Reference proteome</keyword>
<feature type="compositionally biased region" description="Low complexity" evidence="1">
    <location>
        <begin position="137"/>
        <end position="153"/>
    </location>
</feature>
<organism evidence="2 3">
    <name type="scientific">Lomentospora prolificans</name>
    <dbReference type="NCBI Taxonomy" id="41688"/>
    <lineage>
        <taxon>Eukaryota</taxon>
        <taxon>Fungi</taxon>
        <taxon>Dikarya</taxon>
        <taxon>Ascomycota</taxon>
        <taxon>Pezizomycotina</taxon>
        <taxon>Sordariomycetes</taxon>
        <taxon>Hypocreomycetidae</taxon>
        <taxon>Microascales</taxon>
        <taxon>Microascaceae</taxon>
        <taxon>Lomentospora</taxon>
    </lineage>
</organism>
<feature type="compositionally biased region" description="Acidic residues" evidence="1">
    <location>
        <begin position="177"/>
        <end position="186"/>
    </location>
</feature>
<protein>
    <submittedName>
        <fullName evidence="2">Uncharacterized protein</fullName>
    </submittedName>
</protein>
<feature type="compositionally biased region" description="Low complexity" evidence="1">
    <location>
        <begin position="208"/>
        <end position="223"/>
    </location>
</feature>
<dbReference type="AlphaFoldDB" id="A0A2N3NEB0"/>
<feature type="compositionally biased region" description="Polar residues" evidence="1">
    <location>
        <begin position="258"/>
        <end position="276"/>
    </location>
</feature>
<dbReference type="InParanoid" id="A0A2N3NEB0"/>
<dbReference type="VEuPathDB" id="FungiDB:jhhlp_002573"/>
<dbReference type="Proteomes" id="UP000233524">
    <property type="component" value="Unassembled WGS sequence"/>
</dbReference>
<dbReference type="OrthoDB" id="4828117at2759"/>
<evidence type="ECO:0000313" key="3">
    <source>
        <dbReference type="Proteomes" id="UP000233524"/>
    </source>
</evidence>
<dbReference type="EMBL" id="NLAX01000008">
    <property type="protein sequence ID" value="PKS10816.1"/>
    <property type="molecule type" value="Genomic_DNA"/>
</dbReference>
<name>A0A2N3NEB0_9PEZI</name>
<dbReference type="STRING" id="41688.A0A2N3NEB0"/>